<evidence type="ECO:0000313" key="5">
    <source>
        <dbReference type="Proteomes" id="UP001153292"/>
    </source>
</evidence>
<keyword evidence="5" id="KW-1185">Reference proteome</keyword>
<feature type="domain" description="BRO1" evidence="3">
    <location>
        <begin position="3"/>
        <end position="389"/>
    </location>
</feature>
<gene>
    <name evidence="4" type="ORF">CHILSU_LOCUS2093</name>
</gene>
<feature type="region of interest" description="Disordered" evidence="2">
    <location>
        <begin position="700"/>
        <end position="746"/>
    </location>
</feature>
<feature type="compositionally biased region" description="Low complexity" evidence="2">
    <location>
        <begin position="734"/>
        <end position="746"/>
    </location>
</feature>
<evidence type="ECO:0000259" key="3">
    <source>
        <dbReference type="PROSITE" id="PS51180"/>
    </source>
</evidence>
<accession>A0ABN8AWN3</accession>
<dbReference type="Pfam" id="PF13949">
    <property type="entry name" value="ALIX_LYPXL_bnd"/>
    <property type="match status" value="1"/>
</dbReference>
<protein>
    <recommendedName>
        <fullName evidence="3">BRO1 domain-containing protein</fullName>
    </recommendedName>
</protein>
<feature type="compositionally biased region" description="Pro residues" evidence="2">
    <location>
        <begin position="810"/>
        <end position="825"/>
    </location>
</feature>
<dbReference type="CDD" id="cd09240">
    <property type="entry name" value="BRO1_Alix"/>
    <property type="match status" value="1"/>
</dbReference>
<dbReference type="PROSITE" id="PS51180">
    <property type="entry name" value="BRO1"/>
    <property type="match status" value="1"/>
</dbReference>
<feature type="coiled-coil region" evidence="1">
    <location>
        <begin position="541"/>
        <end position="582"/>
    </location>
</feature>
<reference evidence="4" key="1">
    <citation type="submission" date="2021-12" db="EMBL/GenBank/DDBJ databases">
        <authorList>
            <person name="King R."/>
        </authorList>
    </citation>
    <scope>NUCLEOTIDE SEQUENCE</scope>
</reference>
<dbReference type="Gene3D" id="1.20.140.50">
    <property type="entry name" value="alix/aip1 like domains"/>
    <property type="match status" value="1"/>
</dbReference>
<evidence type="ECO:0000256" key="1">
    <source>
        <dbReference type="SAM" id="Coils"/>
    </source>
</evidence>
<evidence type="ECO:0000256" key="2">
    <source>
        <dbReference type="SAM" id="MobiDB-lite"/>
    </source>
</evidence>
<dbReference type="EMBL" id="OU963906">
    <property type="protein sequence ID" value="CAH0398967.1"/>
    <property type="molecule type" value="Genomic_DNA"/>
</dbReference>
<dbReference type="PANTHER" id="PTHR23030">
    <property type="entry name" value="PCD6 INTERACTING PROTEIN-RELATED"/>
    <property type="match status" value="1"/>
</dbReference>
<dbReference type="Proteomes" id="UP001153292">
    <property type="component" value="Chromosome 13"/>
</dbReference>
<organism evidence="4 5">
    <name type="scientific">Chilo suppressalis</name>
    <name type="common">Asiatic rice borer moth</name>
    <dbReference type="NCBI Taxonomy" id="168631"/>
    <lineage>
        <taxon>Eukaryota</taxon>
        <taxon>Metazoa</taxon>
        <taxon>Ecdysozoa</taxon>
        <taxon>Arthropoda</taxon>
        <taxon>Hexapoda</taxon>
        <taxon>Insecta</taxon>
        <taxon>Pterygota</taxon>
        <taxon>Neoptera</taxon>
        <taxon>Endopterygota</taxon>
        <taxon>Lepidoptera</taxon>
        <taxon>Glossata</taxon>
        <taxon>Ditrysia</taxon>
        <taxon>Pyraloidea</taxon>
        <taxon>Crambidae</taxon>
        <taxon>Crambinae</taxon>
        <taxon>Chilo</taxon>
    </lineage>
</organism>
<feature type="region of interest" description="Disordered" evidence="2">
    <location>
        <begin position="784"/>
        <end position="825"/>
    </location>
</feature>
<dbReference type="InterPro" id="IPR004328">
    <property type="entry name" value="BRO1_dom"/>
</dbReference>
<dbReference type="SMART" id="SM01041">
    <property type="entry name" value="BRO1"/>
    <property type="match status" value="1"/>
</dbReference>
<dbReference type="InterPro" id="IPR038499">
    <property type="entry name" value="BRO1_sf"/>
</dbReference>
<dbReference type="PANTHER" id="PTHR23030:SF39">
    <property type="entry name" value="PROGRAMMED CELL DEATH 6-INTERACTING PROTEIN"/>
    <property type="match status" value="1"/>
</dbReference>
<dbReference type="InterPro" id="IPR025304">
    <property type="entry name" value="ALIX_V_dom"/>
</dbReference>
<dbReference type="Pfam" id="PF03097">
    <property type="entry name" value="BRO1"/>
    <property type="match status" value="1"/>
</dbReference>
<feature type="coiled-coil region" evidence="1">
    <location>
        <begin position="265"/>
        <end position="311"/>
    </location>
</feature>
<proteinExistence type="predicted"/>
<name>A0ABN8AWN3_CHISP</name>
<dbReference type="Gene3D" id="1.25.40.280">
    <property type="entry name" value="alix/aip1 like domains"/>
    <property type="match status" value="1"/>
</dbReference>
<evidence type="ECO:0000313" key="4">
    <source>
        <dbReference type="EMBL" id="CAH0398967.1"/>
    </source>
</evidence>
<keyword evidence="1" id="KW-0175">Coiled coil</keyword>
<dbReference type="Gene3D" id="1.20.120.560">
    <property type="entry name" value="alix/aip1 in complex with the ypdl late domain"/>
    <property type="match status" value="1"/>
</dbReference>
<sequence length="825" mass="91166">MADLLSVPLKKSSDVDIVKPLKNLIQSTYNSEKSSEDFTDALNELSRLRTNAIWKVFEKSSLDLIYSYYDQLVALESKIPPQEVQIPFKWKDAFDKGSLFGGRMSLTISSLAYERMCVLFNMGAMQSAVAAQQPLDTEDSLKLATKLLQQAAGTFAYLKSNIMMAVHQETTPDLSPDTLHALSQLMLAQAQEVIAYKCIRDEMKESMVAKVCAQCEELYTDALRAMQKDNQKPLWDRDWLPTVQAKQAAFRGLAQYYQSLVCRNNKAVGEEIARLQIAVESLKAANARVLVNVLQESCAKAARNLQEATRDNDFIYHERIPDARQLEPISRATVAAPLPPDSRPRSSNTDLFASLVPLAVHQAEQAAQARAREAAGAGVARLREHTQLLSAALASLGLPAALDACRPGGLPVALRDKAASVRAQGGLPALLRLLQDMPDLLQRNKDILDETERMLREEADSDESLRKQFGTRWSRTPSAQLTESFRANATKYRQIIDNAVRADQIVQQKFQQHKDSIQLLTGSEGELSAEVPDAPEQMAAADQPLRELQQLMQEVEELKRDREVLESELKEARVDLRDQFAQALVQGGSIDEPALSAPALAALMGPLQRRLEESIARQEALISRIQTAHTAWTAARGEMGDRDAALGRLCAAHDAYHDLTANLQEGSKFYNDLTQLLVAFQNKVSDFCFARKTEKDELLKDLTQEASRPAPAPPTEPTMVRREAPPRPPPPSTAPSAGPAPSTAPAPAAAALPYPMQPQGMPLPYGAPYQYYAAPMPATYNPYATLPYPHHARMPPPQPYQPYQHAPAQYPQPPPPPGYNPYGPQ</sequence>